<dbReference type="GO" id="GO:0009279">
    <property type="term" value="C:cell outer membrane"/>
    <property type="evidence" value="ECO:0007669"/>
    <property type="project" value="UniProtKB-SubCell"/>
</dbReference>
<dbReference type="RefSeq" id="WP_057632082.1">
    <property type="nucleotide sequence ID" value="NZ_LDJI01000006.1"/>
</dbReference>
<evidence type="ECO:0000256" key="1">
    <source>
        <dbReference type="ARBA" id="ARBA00004571"/>
    </source>
</evidence>
<evidence type="ECO:0000313" key="11">
    <source>
        <dbReference type="EMBL" id="KRG65522.1"/>
    </source>
</evidence>
<dbReference type="Gene3D" id="2.40.170.20">
    <property type="entry name" value="TonB-dependent receptor, beta-barrel domain"/>
    <property type="match status" value="1"/>
</dbReference>
<evidence type="ECO:0000256" key="8">
    <source>
        <dbReference type="SAM" id="SignalP"/>
    </source>
</evidence>
<dbReference type="OrthoDB" id="9768147at2"/>
<name>A0A0R0CGH5_9GAMM</name>
<reference evidence="11 12" key="1">
    <citation type="submission" date="2015-05" db="EMBL/GenBank/DDBJ databases">
        <title>Genome sequencing and analysis of members of genus Stenotrophomonas.</title>
        <authorList>
            <person name="Patil P.P."/>
            <person name="Midha S."/>
            <person name="Patil P.B."/>
        </authorList>
    </citation>
    <scope>NUCLEOTIDE SEQUENCE [LARGE SCALE GENOMIC DNA]</scope>
    <source>
        <strain evidence="11 12">DSM 18929</strain>
    </source>
</reference>
<dbReference type="Pfam" id="PF07715">
    <property type="entry name" value="Plug"/>
    <property type="match status" value="1"/>
</dbReference>
<feature type="domain" description="TonB-dependent transporter Oar-like beta-barrel" evidence="10">
    <location>
        <begin position="328"/>
        <end position="905"/>
    </location>
</feature>
<dbReference type="SUPFAM" id="SSF49452">
    <property type="entry name" value="Starch-binding domain-like"/>
    <property type="match status" value="1"/>
</dbReference>
<dbReference type="PATRIC" id="fig|405444.3.peg.3250"/>
<dbReference type="InterPro" id="IPR057601">
    <property type="entry name" value="Oar-like_b-barrel"/>
</dbReference>
<keyword evidence="3 7" id="KW-1134">Transmembrane beta strand</keyword>
<evidence type="ECO:0000256" key="4">
    <source>
        <dbReference type="ARBA" id="ARBA00022692"/>
    </source>
</evidence>
<feature type="domain" description="TonB-dependent receptor plug" evidence="9">
    <location>
        <begin position="127"/>
        <end position="229"/>
    </location>
</feature>
<dbReference type="GO" id="GO:0044718">
    <property type="term" value="P:siderophore transmembrane transport"/>
    <property type="evidence" value="ECO:0007669"/>
    <property type="project" value="TreeGrafter"/>
</dbReference>
<keyword evidence="5 7" id="KW-0472">Membrane</keyword>
<dbReference type="PANTHER" id="PTHR30069">
    <property type="entry name" value="TONB-DEPENDENT OUTER MEMBRANE RECEPTOR"/>
    <property type="match status" value="1"/>
</dbReference>
<dbReference type="InterPro" id="IPR012910">
    <property type="entry name" value="Plug_dom"/>
</dbReference>
<comment type="similarity">
    <text evidence="7">Belongs to the TonB-dependent receptor family.</text>
</comment>
<proteinExistence type="inferred from homology"/>
<evidence type="ECO:0000256" key="6">
    <source>
        <dbReference type="ARBA" id="ARBA00023237"/>
    </source>
</evidence>
<dbReference type="Gene3D" id="2.60.40.1120">
    <property type="entry name" value="Carboxypeptidase-like, regulatory domain"/>
    <property type="match status" value="1"/>
</dbReference>
<dbReference type="PROSITE" id="PS52016">
    <property type="entry name" value="TONB_DEPENDENT_REC_3"/>
    <property type="match status" value="1"/>
</dbReference>
<dbReference type="AlphaFoldDB" id="A0A0R0CGH5"/>
<dbReference type="SUPFAM" id="SSF56935">
    <property type="entry name" value="Porins"/>
    <property type="match status" value="1"/>
</dbReference>
<evidence type="ECO:0000256" key="7">
    <source>
        <dbReference type="PROSITE-ProRule" id="PRU01360"/>
    </source>
</evidence>
<accession>A0A0R0CGH5</accession>
<feature type="chain" id="PRO_5006394011" evidence="8">
    <location>
        <begin position="28"/>
        <end position="995"/>
    </location>
</feature>
<keyword evidence="6 7" id="KW-0998">Cell outer membrane</keyword>
<evidence type="ECO:0000259" key="10">
    <source>
        <dbReference type="Pfam" id="PF25183"/>
    </source>
</evidence>
<keyword evidence="4 7" id="KW-0812">Transmembrane</keyword>
<dbReference type="Pfam" id="PF25183">
    <property type="entry name" value="OMP_b-brl_4"/>
    <property type="match status" value="1"/>
</dbReference>
<dbReference type="EMBL" id="LDJI01000006">
    <property type="protein sequence ID" value="KRG65522.1"/>
    <property type="molecule type" value="Genomic_DNA"/>
</dbReference>
<keyword evidence="8" id="KW-0732">Signal</keyword>
<evidence type="ECO:0000313" key="12">
    <source>
        <dbReference type="Proteomes" id="UP000050864"/>
    </source>
</evidence>
<feature type="signal peptide" evidence="8">
    <location>
        <begin position="1"/>
        <end position="27"/>
    </location>
</feature>
<dbReference type="InterPro" id="IPR013784">
    <property type="entry name" value="Carb-bd-like_fold"/>
</dbReference>
<keyword evidence="12" id="KW-1185">Reference proteome</keyword>
<evidence type="ECO:0000256" key="3">
    <source>
        <dbReference type="ARBA" id="ARBA00022452"/>
    </source>
</evidence>
<evidence type="ECO:0000259" key="9">
    <source>
        <dbReference type="Pfam" id="PF07715"/>
    </source>
</evidence>
<comment type="subcellular location">
    <subcellularLocation>
        <location evidence="1 7">Cell outer membrane</location>
        <topology evidence="1 7">Multi-pass membrane protein</topology>
    </subcellularLocation>
</comment>
<dbReference type="InterPro" id="IPR039426">
    <property type="entry name" value="TonB-dep_rcpt-like"/>
</dbReference>
<dbReference type="GO" id="GO:0030246">
    <property type="term" value="F:carbohydrate binding"/>
    <property type="evidence" value="ECO:0007669"/>
    <property type="project" value="InterPro"/>
</dbReference>
<keyword evidence="2 7" id="KW-0813">Transport</keyword>
<dbReference type="InterPro" id="IPR036942">
    <property type="entry name" value="Beta-barrel_TonB_sf"/>
</dbReference>
<dbReference type="Gene3D" id="2.170.130.10">
    <property type="entry name" value="TonB-dependent receptor, plug domain"/>
    <property type="match status" value="1"/>
</dbReference>
<dbReference type="STRING" id="405444.ABB26_02935"/>
<gene>
    <name evidence="11" type="ORF">ABB26_02935</name>
</gene>
<organism evidence="11 12">
    <name type="scientific">Stenotrophomonas humi</name>
    <dbReference type="NCBI Taxonomy" id="405444"/>
    <lineage>
        <taxon>Bacteria</taxon>
        <taxon>Pseudomonadati</taxon>
        <taxon>Pseudomonadota</taxon>
        <taxon>Gammaproteobacteria</taxon>
        <taxon>Lysobacterales</taxon>
        <taxon>Lysobacteraceae</taxon>
        <taxon>Stenotrophomonas</taxon>
    </lineage>
</organism>
<dbReference type="InterPro" id="IPR037066">
    <property type="entry name" value="Plug_dom_sf"/>
</dbReference>
<evidence type="ECO:0000256" key="2">
    <source>
        <dbReference type="ARBA" id="ARBA00022448"/>
    </source>
</evidence>
<dbReference type="GO" id="GO:0015344">
    <property type="term" value="F:siderophore uptake transmembrane transporter activity"/>
    <property type="evidence" value="ECO:0007669"/>
    <property type="project" value="TreeGrafter"/>
</dbReference>
<sequence>MKTVKVLTRSALAVALMGAVMSFGANAQSTSGAISGSADAGSTIVIESTSGLSRSVVVDANGRYNVGSLPVGSYTVKQIKDGATVGTRNITVAVSSTSDASFDATTLSVVEVVGSRMQPIDVTQVDSRMVITAEQLAKLPIARSADAIAQLAPGVIQGSNDFVNASNGQRLSSFGGASVSENAYYINGMNVTDPLKGFGGIELPYGSIEQQEVLTGGYGAAYGRTTGGVINQIGKRGTNEWKFGGQLQWTPEWGKGAPRNTYYSDALPGSVGSKDLYQYREDNVGWSTVQSAYVGGPVIQDKLYFFASVEGARSEDSLVGTKSSSSQVAERTFKDPKWYAKVDWNITNDHVLELTGASTQHKVSGKNYQYDYNIFSRGDYLGDMTATDTKALMWIAKYTGYLTDNLTVNAQYGEQTTDLKSNPDNKYSDLIPVGGSTNQNPDLNGGIPITNANKLAQISDPKHQTFGANYRLDVTYHLGDHAITAGIDNQRTEDRNDSTIMAPDAGFYWLYGRKSNAMTEISEGEVDAPGNYPGGEKGYYVSKYIQETRASVKVMQRAQYIEDNWQVNDRWLVKLGLRNDQFINYNPEGQAYIKQTKPQWAPRLGFAWDVNGDGTFKVYGNAGRYYLALPTSLAARGAAGSIYTNEYYTYTGIDANGNPTGLTAIDTINGPGAPYSANREYGQSPDPKTVTAKNLKAQSQDEFIVGFDKVFNENWNYGAKLTYRKLNNAIDDTCYIEKFEEVAAAQGIDTTGLRGCYFFNPGETAVFNLPNGQGGYSELTLTNADLGYPAVKRTYTALDAYIEYPFDGKLWGRMTYTYARSLGNTEGQVKSDIGQGDISATQDWDYPYLMEYGSGRLPNDRTHQLKAMGMWQINPEWSISGTLQVMSGTPNSCQGAYGPDETYPAYPGNYYHWCGGKPAKMGDAGETPWIKNLNLSGEYRPSFADGKLAFTVDVLNVFNEQKATRLDPDYSPGTYRQVMSWQAPRSMRLGVTYDF</sequence>
<evidence type="ECO:0000256" key="5">
    <source>
        <dbReference type="ARBA" id="ARBA00023136"/>
    </source>
</evidence>
<dbReference type="PANTHER" id="PTHR30069:SF46">
    <property type="entry name" value="OAR PROTEIN"/>
    <property type="match status" value="1"/>
</dbReference>
<protein>
    <submittedName>
        <fullName evidence="11">Uncharacterized protein</fullName>
    </submittedName>
</protein>
<dbReference type="Proteomes" id="UP000050864">
    <property type="component" value="Unassembled WGS sequence"/>
</dbReference>
<comment type="caution">
    <text evidence="11">The sequence shown here is derived from an EMBL/GenBank/DDBJ whole genome shotgun (WGS) entry which is preliminary data.</text>
</comment>